<evidence type="ECO:0000256" key="4">
    <source>
        <dbReference type="ARBA" id="ARBA00022485"/>
    </source>
</evidence>
<comment type="cofactor">
    <cofactor evidence="1">
        <name>[4Fe-4S] cluster</name>
        <dbReference type="ChEBI" id="CHEBI:49883"/>
    </cofactor>
</comment>
<dbReference type="GO" id="GO:0030151">
    <property type="term" value="F:molybdenum ion binding"/>
    <property type="evidence" value="ECO:0007669"/>
    <property type="project" value="TreeGrafter"/>
</dbReference>
<dbReference type="GO" id="GO:0009055">
    <property type="term" value="F:electron transfer activity"/>
    <property type="evidence" value="ECO:0007669"/>
    <property type="project" value="TreeGrafter"/>
</dbReference>
<dbReference type="Proteomes" id="UP000269208">
    <property type="component" value="Chromosome"/>
</dbReference>
<organism evidence="6 7">
    <name type="scientific">Salmonella enterica I</name>
    <dbReference type="NCBI Taxonomy" id="59201"/>
    <lineage>
        <taxon>Bacteria</taxon>
        <taxon>Pseudomonadati</taxon>
        <taxon>Pseudomonadota</taxon>
        <taxon>Gammaproteobacteria</taxon>
        <taxon>Enterobacterales</taxon>
        <taxon>Enterobacteriaceae</taxon>
        <taxon>Salmonella</taxon>
    </lineage>
</organism>
<keyword evidence="4" id="KW-0479">Metal-binding</keyword>
<accession>A0A447TR17</accession>
<dbReference type="PANTHER" id="PTHR43598">
    <property type="entry name" value="TUNGSTEN-CONTAINING FORMYLMETHANOFURAN DEHYDROGENASE 2 SUBUNIT B"/>
    <property type="match status" value="1"/>
</dbReference>
<protein>
    <submittedName>
        <fullName evidence="6">Formate dehydrogenase-O, major subunit</fullName>
        <ecNumber evidence="6">1.2.1.2</ecNumber>
    </submittedName>
</protein>
<evidence type="ECO:0000256" key="5">
    <source>
        <dbReference type="ARBA" id="ARBA00023002"/>
    </source>
</evidence>
<proteinExistence type="inferred from homology"/>
<dbReference type="GO" id="GO:0051539">
    <property type="term" value="F:4 iron, 4 sulfur cluster binding"/>
    <property type="evidence" value="ECO:0007669"/>
    <property type="project" value="UniProtKB-KW"/>
</dbReference>
<dbReference type="EMBL" id="LR134190">
    <property type="protein sequence ID" value="VEB51769.1"/>
    <property type="molecule type" value="Genomic_DNA"/>
</dbReference>
<dbReference type="GO" id="GO:0016491">
    <property type="term" value="F:oxidoreductase activity"/>
    <property type="evidence" value="ECO:0007669"/>
    <property type="project" value="UniProtKB-KW"/>
</dbReference>
<evidence type="ECO:0000256" key="1">
    <source>
        <dbReference type="ARBA" id="ARBA00001966"/>
    </source>
</evidence>
<gene>
    <name evidence="6" type="primary">fdoG1_1</name>
    <name evidence="6" type="ORF">NCTC6754_01495</name>
</gene>
<sequence>MKAFFGDKATAENSWGFDWLPKWDKGYDVLQYFEMMKQGKVNGYICQGFNPVASFPNKNKVVASLSKLKYLVTIDPLNTETSTFWQNHGESNDVDPAKNPDRSVPSAFHLFCRGKNGSIVKLRSLVTVALGRARTPRELP</sequence>
<dbReference type="AlphaFoldDB" id="A0A447TR17"/>
<evidence type="ECO:0000313" key="7">
    <source>
        <dbReference type="Proteomes" id="UP000269208"/>
    </source>
</evidence>
<keyword evidence="5 6" id="KW-0560">Oxidoreductase</keyword>
<comment type="similarity">
    <text evidence="3">Belongs to the prokaryotic molybdopterin-containing oxidoreductase family.</text>
</comment>
<keyword evidence="4" id="KW-0004">4Fe-4S</keyword>
<keyword evidence="4" id="KW-0411">Iron-sulfur</keyword>
<reference evidence="6 7" key="1">
    <citation type="submission" date="2018-12" db="EMBL/GenBank/DDBJ databases">
        <authorList>
            <consortium name="Pathogen Informatics"/>
        </authorList>
    </citation>
    <scope>NUCLEOTIDE SEQUENCE [LARGE SCALE GENOMIC DNA]</scope>
    <source>
        <strain evidence="6 7">NCTC6754</strain>
    </source>
</reference>
<name>A0A447TR17_SALET</name>
<dbReference type="SUPFAM" id="SSF53706">
    <property type="entry name" value="Formate dehydrogenase/DMSO reductase, domains 1-3"/>
    <property type="match status" value="1"/>
</dbReference>
<evidence type="ECO:0000313" key="6">
    <source>
        <dbReference type="EMBL" id="VEB51769.1"/>
    </source>
</evidence>
<evidence type="ECO:0000256" key="2">
    <source>
        <dbReference type="ARBA" id="ARBA00004196"/>
    </source>
</evidence>
<comment type="subcellular location">
    <subcellularLocation>
        <location evidence="2">Cell envelope</location>
    </subcellularLocation>
</comment>
<keyword evidence="4" id="KW-0408">Iron</keyword>
<dbReference type="Gene3D" id="3.40.50.740">
    <property type="match status" value="1"/>
</dbReference>
<evidence type="ECO:0000256" key="3">
    <source>
        <dbReference type="ARBA" id="ARBA00010312"/>
    </source>
</evidence>
<dbReference type="EC" id="1.2.1.2" evidence="6"/>
<dbReference type="GO" id="GO:0009061">
    <property type="term" value="P:anaerobic respiration"/>
    <property type="evidence" value="ECO:0007669"/>
    <property type="project" value="TreeGrafter"/>
</dbReference>
<dbReference type="PANTHER" id="PTHR43598:SF1">
    <property type="entry name" value="FORMATE DEHYDROGENASE-O MAJOR SUBUNIT"/>
    <property type="match status" value="1"/>
</dbReference>
<dbReference type="GO" id="GO:0030313">
    <property type="term" value="C:cell envelope"/>
    <property type="evidence" value="ECO:0007669"/>
    <property type="project" value="UniProtKB-SubCell"/>
</dbReference>